<proteinExistence type="predicted"/>
<reference evidence="1" key="2">
    <citation type="journal article" date="2015" name="Data Brief">
        <title>Shoot transcriptome of the giant reed, Arundo donax.</title>
        <authorList>
            <person name="Barrero R.A."/>
            <person name="Guerrero F.D."/>
            <person name="Moolhuijzen P."/>
            <person name="Goolsby J.A."/>
            <person name="Tidwell J."/>
            <person name="Bellgard S.E."/>
            <person name="Bellgard M.I."/>
        </authorList>
    </citation>
    <scope>NUCLEOTIDE SEQUENCE</scope>
    <source>
        <tissue evidence="1">Shoot tissue taken approximately 20 cm above the soil surface</tissue>
    </source>
</reference>
<accession>A0A0A9G722</accession>
<organism evidence="1">
    <name type="scientific">Arundo donax</name>
    <name type="common">Giant reed</name>
    <name type="synonym">Donax arundinaceus</name>
    <dbReference type="NCBI Taxonomy" id="35708"/>
    <lineage>
        <taxon>Eukaryota</taxon>
        <taxon>Viridiplantae</taxon>
        <taxon>Streptophyta</taxon>
        <taxon>Embryophyta</taxon>
        <taxon>Tracheophyta</taxon>
        <taxon>Spermatophyta</taxon>
        <taxon>Magnoliopsida</taxon>
        <taxon>Liliopsida</taxon>
        <taxon>Poales</taxon>
        <taxon>Poaceae</taxon>
        <taxon>PACMAD clade</taxon>
        <taxon>Arundinoideae</taxon>
        <taxon>Arundineae</taxon>
        <taxon>Arundo</taxon>
    </lineage>
</organism>
<reference evidence="1" key="1">
    <citation type="submission" date="2014-09" db="EMBL/GenBank/DDBJ databases">
        <authorList>
            <person name="Magalhaes I.L.F."/>
            <person name="Oliveira U."/>
            <person name="Santos F.R."/>
            <person name="Vidigal T.H.D.A."/>
            <person name="Brescovit A.D."/>
            <person name="Santos A.J."/>
        </authorList>
    </citation>
    <scope>NUCLEOTIDE SEQUENCE</scope>
    <source>
        <tissue evidence="1">Shoot tissue taken approximately 20 cm above the soil surface</tissue>
    </source>
</reference>
<protein>
    <submittedName>
        <fullName evidence="1">Uncharacterized protein</fullName>
    </submittedName>
</protein>
<evidence type="ECO:0000313" key="1">
    <source>
        <dbReference type="EMBL" id="JAE19254.1"/>
    </source>
</evidence>
<sequence>MVFQLDQRTYQTMFRCINKFDRFNSSIQGPDHRIQLEA</sequence>
<dbReference type="EMBL" id="GBRH01178642">
    <property type="protein sequence ID" value="JAE19254.1"/>
    <property type="molecule type" value="Transcribed_RNA"/>
</dbReference>
<name>A0A0A9G722_ARUDO</name>
<dbReference type="AlphaFoldDB" id="A0A0A9G722"/>